<sequence>MRLKYSQSDLDQTKTRHLSLNMQEKSKLESELANFSPKINEIKRTIQARDREMKDLKEKMNQVSGTRLLSLATHTTRTHTDTHSHTRGYTHRHTHTQTHNHARIHTHRHTRARIQTHTDTRIHTDTHSHTRTDTHTHTETHTDRQTHTHTAATLYGASHEAL</sequence>
<feature type="region of interest" description="Disordered" evidence="1">
    <location>
        <begin position="124"/>
        <end position="148"/>
    </location>
</feature>
<reference evidence="3" key="3">
    <citation type="journal article" date="2014" name="Nature">
        <title>Elephant shark genome provides unique insights into gnathostome evolution.</title>
        <authorList>
            <consortium name="International Elephant Shark Genome Sequencing Consortium"/>
            <person name="Venkatesh B."/>
            <person name="Lee A.P."/>
            <person name="Ravi V."/>
            <person name="Maurya A.K."/>
            <person name="Lian M.M."/>
            <person name="Swann J.B."/>
            <person name="Ohta Y."/>
            <person name="Flajnik M.F."/>
            <person name="Sutoh Y."/>
            <person name="Kasahara M."/>
            <person name="Hoon S."/>
            <person name="Gangu V."/>
            <person name="Roy S.W."/>
            <person name="Irimia M."/>
            <person name="Korzh V."/>
            <person name="Kondrychyn I."/>
            <person name="Lim Z.W."/>
            <person name="Tay B.H."/>
            <person name="Tohari S."/>
            <person name="Kong K.W."/>
            <person name="Ho S."/>
            <person name="Lorente-Galdos B."/>
            <person name="Quilez J."/>
            <person name="Marques-Bonet T."/>
            <person name="Raney B.J."/>
            <person name="Ingham P.W."/>
            <person name="Tay A."/>
            <person name="Hillier L.W."/>
            <person name="Minx P."/>
            <person name="Boehm T."/>
            <person name="Wilson R.K."/>
            <person name="Brenner S."/>
            <person name="Warren W.C."/>
        </authorList>
    </citation>
    <scope>NUCLEOTIDE SEQUENCE [LARGE SCALE GENOMIC DNA]</scope>
</reference>
<dbReference type="GeneTree" id="ENSGT00940000155614"/>
<dbReference type="AlphaFoldDB" id="A0A4W3GBQ1"/>
<dbReference type="Proteomes" id="UP000314986">
    <property type="component" value="Unassembled WGS sequence"/>
</dbReference>
<evidence type="ECO:0000313" key="3">
    <source>
        <dbReference type="Proteomes" id="UP000314986"/>
    </source>
</evidence>
<dbReference type="PANTHER" id="PTHR45134">
    <property type="entry name" value="OS08G0543275 PROTEIN"/>
    <property type="match status" value="1"/>
</dbReference>
<reference evidence="3" key="1">
    <citation type="journal article" date="2006" name="Science">
        <title>Ancient noncoding elements conserved in the human genome.</title>
        <authorList>
            <person name="Venkatesh B."/>
            <person name="Kirkness E.F."/>
            <person name="Loh Y.H."/>
            <person name="Halpern A.L."/>
            <person name="Lee A.P."/>
            <person name="Johnson J."/>
            <person name="Dandona N."/>
            <person name="Viswanathan L.D."/>
            <person name="Tay A."/>
            <person name="Venter J.C."/>
            <person name="Strausberg R.L."/>
            <person name="Brenner S."/>
        </authorList>
    </citation>
    <scope>NUCLEOTIDE SEQUENCE [LARGE SCALE GENOMIC DNA]</scope>
</reference>
<organism evidence="2 3">
    <name type="scientific">Callorhinchus milii</name>
    <name type="common">Ghost shark</name>
    <dbReference type="NCBI Taxonomy" id="7868"/>
    <lineage>
        <taxon>Eukaryota</taxon>
        <taxon>Metazoa</taxon>
        <taxon>Chordata</taxon>
        <taxon>Craniata</taxon>
        <taxon>Vertebrata</taxon>
        <taxon>Chondrichthyes</taxon>
        <taxon>Holocephali</taxon>
        <taxon>Chimaeriformes</taxon>
        <taxon>Callorhinchidae</taxon>
        <taxon>Callorhinchus</taxon>
    </lineage>
</organism>
<name>A0A4W3GBQ1_CALMI</name>
<feature type="compositionally biased region" description="Basic residues" evidence="1">
    <location>
        <begin position="85"/>
        <end position="110"/>
    </location>
</feature>
<reference evidence="3" key="2">
    <citation type="journal article" date="2007" name="PLoS Biol.">
        <title>Survey sequencing and comparative analysis of the elephant shark (Callorhinchus milii) genome.</title>
        <authorList>
            <person name="Venkatesh B."/>
            <person name="Kirkness E.F."/>
            <person name="Loh Y.H."/>
            <person name="Halpern A.L."/>
            <person name="Lee A.P."/>
            <person name="Johnson J."/>
            <person name="Dandona N."/>
            <person name="Viswanathan L.D."/>
            <person name="Tay A."/>
            <person name="Venter J.C."/>
            <person name="Strausberg R.L."/>
            <person name="Brenner S."/>
        </authorList>
    </citation>
    <scope>NUCLEOTIDE SEQUENCE [LARGE SCALE GENOMIC DNA]</scope>
</reference>
<proteinExistence type="predicted"/>
<accession>A0A4W3GBQ1</accession>
<reference evidence="2" key="5">
    <citation type="submission" date="2025-09" db="UniProtKB">
        <authorList>
            <consortium name="Ensembl"/>
        </authorList>
    </citation>
    <scope>IDENTIFICATION</scope>
</reference>
<dbReference type="STRING" id="7868.ENSCMIP00000000676"/>
<evidence type="ECO:0000256" key="1">
    <source>
        <dbReference type="SAM" id="MobiDB-lite"/>
    </source>
</evidence>
<evidence type="ECO:0000313" key="2">
    <source>
        <dbReference type="Ensembl" id="ENSCMIP00000000676.1"/>
    </source>
</evidence>
<protein>
    <submittedName>
        <fullName evidence="2">Structural maintenance of chromosomes protein 1A-like</fullName>
    </submittedName>
</protein>
<feature type="compositionally biased region" description="Basic and acidic residues" evidence="1">
    <location>
        <begin position="124"/>
        <end position="146"/>
    </location>
</feature>
<keyword evidence="3" id="KW-1185">Reference proteome</keyword>
<dbReference type="PANTHER" id="PTHR45134:SF5">
    <property type="entry name" value="OS08G0543275 PROTEIN"/>
    <property type="match status" value="1"/>
</dbReference>
<dbReference type="InParanoid" id="A0A4W3GBQ1"/>
<feature type="region of interest" description="Disordered" evidence="1">
    <location>
        <begin position="75"/>
        <end position="110"/>
    </location>
</feature>
<reference evidence="2" key="4">
    <citation type="submission" date="2025-08" db="UniProtKB">
        <authorList>
            <consortium name="Ensembl"/>
        </authorList>
    </citation>
    <scope>IDENTIFICATION</scope>
</reference>
<dbReference type="Ensembl" id="ENSCMIT00000000724.1">
    <property type="protein sequence ID" value="ENSCMIP00000000676.1"/>
    <property type="gene ID" value="ENSCMIG00000000484.1"/>
</dbReference>